<gene>
    <name evidence="2" type="ORF">H2201_009417</name>
</gene>
<sequence>AGLSRPHPGGAGQGWRKSGSVHAADDPLSDRQHVGGRDLPRARVGPGLCREVVPGGRHDQLGCGRDRFAGQV</sequence>
<protein>
    <submittedName>
        <fullName evidence="2">Uncharacterized protein</fullName>
    </submittedName>
</protein>
<feature type="compositionally biased region" description="Basic and acidic residues" evidence="1">
    <location>
        <begin position="56"/>
        <end position="72"/>
    </location>
</feature>
<keyword evidence="3" id="KW-1185">Reference proteome</keyword>
<evidence type="ECO:0000256" key="1">
    <source>
        <dbReference type="SAM" id="MobiDB-lite"/>
    </source>
</evidence>
<organism evidence="2 3">
    <name type="scientific">Coniosporium apollinis</name>
    <dbReference type="NCBI Taxonomy" id="61459"/>
    <lineage>
        <taxon>Eukaryota</taxon>
        <taxon>Fungi</taxon>
        <taxon>Dikarya</taxon>
        <taxon>Ascomycota</taxon>
        <taxon>Pezizomycotina</taxon>
        <taxon>Dothideomycetes</taxon>
        <taxon>Dothideomycetes incertae sedis</taxon>
        <taxon>Coniosporium</taxon>
    </lineage>
</organism>
<feature type="region of interest" description="Disordered" evidence="1">
    <location>
        <begin position="1"/>
        <end position="72"/>
    </location>
</feature>
<accession>A0ABQ9NEQ6</accession>
<name>A0ABQ9NEQ6_9PEZI</name>
<dbReference type="Proteomes" id="UP001172684">
    <property type="component" value="Unassembled WGS sequence"/>
</dbReference>
<feature type="non-terminal residue" evidence="2">
    <location>
        <position position="72"/>
    </location>
</feature>
<evidence type="ECO:0000313" key="3">
    <source>
        <dbReference type="Proteomes" id="UP001172684"/>
    </source>
</evidence>
<feature type="compositionally biased region" description="Basic and acidic residues" evidence="1">
    <location>
        <begin position="23"/>
        <end position="41"/>
    </location>
</feature>
<feature type="non-terminal residue" evidence="2">
    <location>
        <position position="1"/>
    </location>
</feature>
<proteinExistence type="predicted"/>
<comment type="caution">
    <text evidence="2">The sequence shown here is derived from an EMBL/GenBank/DDBJ whole genome shotgun (WGS) entry which is preliminary data.</text>
</comment>
<dbReference type="EMBL" id="JAPDRL010001565">
    <property type="protein sequence ID" value="KAJ9620725.1"/>
    <property type="molecule type" value="Genomic_DNA"/>
</dbReference>
<evidence type="ECO:0000313" key="2">
    <source>
        <dbReference type="EMBL" id="KAJ9620725.1"/>
    </source>
</evidence>
<reference evidence="2" key="1">
    <citation type="submission" date="2022-10" db="EMBL/GenBank/DDBJ databases">
        <title>Culturing micro-colonial fungi from biological soil crusts in the Mojave desert and describing Neophaeococcomyces mojavensis, and introducing the new genera and species Taxawa tesnikishii.</title>
        <authorList>
            <person name="Kurbessoian T."/>
            <person name="Stajich J.E."/>
        </authorList>
    </citation>
    <scope>NUCLEOTIDE SEQUENCE</scope>
    <source>
        <strain evidence="2">TK_1</strain>
    </source>
</reference>